<sequence>MDISTQKKQYRKKLMNIFVVDWYKLLGNQYFGMWSNKLTLKILEKNYLYKLWRGDGQETGIFVKRADGLLLV</sequence>
<dbReference type="GeneID" id="28938342"/>
<keyword evidence="2" id="KW-1185">Reference proteome</keyword>
<dbReference type="AlphaFoldDB" id="A0A0W4ZPM8"/>
<dbReference type="VEuPathDB" id="FungiDB:T552_04088"/>
<comment type="caution">
    <text evidence="1">The sequence shown here is derived from an EMBL/GenBank/DDBJ whole genome shotgun (WGS) entry which is preliminary data.</text>
</comment>
<gene>
    <name evidence="1" type="ORF">T552_04088</name>
</gene>
<evidence type="ECO:0000313" key="1">
    <source>
        <dbReference type="EMBL" id="KTW30339.1"/>
    </source>
</evidence>
<reference evidence="2" key="1">
    <citation type="journal article" date="2016" name="Nat. Commun.">
        <title>Genome analysis of three Pneumocystis species reveals adaptation mechanisms to life exclusively in mammalian hosts.</title>
        <authorList>
            <person name="Ma L."/>
            <person name="Chen Z."/>
            <person name="Huang D.W."/>
            <person name="Kutty G."/>
            <person name="Ishihara M."/>
            <person name="Wang H."/>
            <person name="Abouelleil A."/>
            <person name="Bishop L."/>
            <person name="Davey E."/>
            <person name="Deng R."/>
            <person name="Deng X."/>
            <person name="Fan L."/>
            <person name="Fantoni G."/>
            <person name="Fitzgerald M."/>
            <person name="Gogineni E."/>
            <person name="Goldberg J.M."/>
            <person name="Handley G."/>
            <person name="Hu X."/>
            <person name="Huber C."/>
            <person name="Jiao X."/>
            <person name="Jones K."/>
            <person name="Levin J.Z."/>
            <person name="Liu Y."/>
            <person name="Macdonald P."/>
            <person name="Melnikov A."/>
            <person name="Raley C."/>
            <person name="Sassi M."/>
            <person name="Sherman B.T."/>
            <person name="Song X."/>
            <person name="Sykes S."/>
            <person name="Tran B."/>
            <person name="Walsh L."/>
            <person name="Xia Y."/>
            <person name="Yang J."/>
            <person name="Young S."/>
            <person name="Zeng Q."/>
            <person name="Zheng X."/>
            <person name="Stephens R."/>
            <person name="Nusbaum C."/>
            <person name="Birren B.W."/>
            <person name="Azadi P."/>
            <person name="Lempicki R.A."/>
            <person name="Cuomo C.A."/>
            <person name="Kovacs J.A."/>
        </authorList>
    </citation>
    <scope>NUCLEOTIDE SEQUENCE [LARGE SCALE GENOMIC DNA]</scope>
    <source>
        <strain evidence="2">B80</strain>
    </source>
</reference>
<organism evidence="1 2">
    <name type="scientific">Pneumocystis carinii (strain B80)</name>
    <name type="common">Rat pneumocystis pneumonia agent</name>
    <name type="synonym">Pneumocystis carinii f. sp. carinii</name>
    <dbReference type="NCBI Taxonomy" id="1408658"/>
    <lineage>
        <taxon>Eukaryota</taxon>
        <taxon>Fungi</taxon>
        <taxon>Dikarya</taxon>
        <taxon>Ascomycota</taxon>
        <taxon>Taphrinomycotina</taxon>
        <taxon>Pneumocystomycetes</taxon>
        <taxon>Pneumocystaceae</taxon>
        <taxon>Pneumocystis</taxon>
    </lineage>
</organism>
<evidence type="ECO:0000313" key="2">
    <source>
        <dbReference type="Proteomes" id="UP000054454"/>
    </source>
</evidence>
<proteinExistence type="predicted"/>
<dbReference type="EMBL" id="LFVZ01000003">
    <property type="protein sequence ID" value="KTW30339.1"/>
    <property type="molecule type" value="Genomic_DNA"/>
</dbReference>
<dbReference type="RefSeq" id="XP_018227130.1">
    <property type="nucleotide sequence ID" value="XM_018372139.1"/>
</dbReference>
<dbReference type="Proteomes" id="UP000054454">
    <property type="component" value="Unassembled WGS sequence"/>
</dbReference>
<protein>
    <submittedName>
        <fullName evidence="1">Uncharacterized protein</fullName>
    </submittedName>
</protein>
<name>A0A0W4ZPM8_PNEC8</name>
<accession>A0A0W4ZPM8</accession>